<comment type="caution">
    <text evidence="1">The sequence shown here is derived from an EMBL/GenBank/DDBJ whole genome shotgun (WGS) entry which is preliminary data.</text>
</comment>
<reference evidence="1" key="1">
    <citation type="submission" date="2023-10" db="EMBL/GenBank/DDBJ databases">
        <title>Genome assemblies of two species of porcelain crab, Petrolisthes cinctipes and Petrolisthes manimaculis (Anomura: Porcellanidae).</title>
        <authorList>
            <person name="Angst P."/>
        </authorList>
    </citation>
    <scope>NUCLEOTIDE SEQUENCE</scope>
    <source>
        <strain evidence="1">PB745_01</strain>
        <tissue evidence="1">Gill</tissue>
    </source>
</reference>
<dbReference type="Proteomes" id="UP001286313">
    <property type="component" value="Unassembled WGS sequence"/>
</dbReference>
<proteinExistence type="predicted"/>
<dbReference type="EMBL" id="JAWQEG010002369">
    <property type="protein sequence ID" value="KAK3872468.1"/>
    <property type="molecule type" value="Genomic_DNA"/>
</dbReference>
<protein>
    <submittedName>
        <fullName evidence="1">Uncharacterized protein</fullName>
    </submittedName>
</protein>
<evidence type="ECO:0000313" key="1">
    <source>
        <dbReference type="EMBL" id="KAK3872468.1"/>
    </source>
</evidence>
<evidence type="ECO:0000313" key="2">
    <source>
        <dbReference type="Proteomes" id="UP001286313"/>
    </source>
</evidence>
<name>A0AAE1KH36_PETCI</name>
<keyword evidence="2" id="KW-1185">Reference proteome</keyword>
<organism evidence="1 2">
    <name type="scientific">Petrolisthes cinctipes</name>
    <name type="common">Flat porcelain crab</name>
    <dbReference type="NCBI Taxonomy" id="88211"/>
    <lineage>
        <taxon>Eukaryota</taxon>
        <taxon>Metazoa</taxon>
        <taxon>Ecdysozoa</taxon>
        <taxon>Arthropoda</taxon>
        <taxon>Crustacea</taxon>
        <taxon>Multicrustacea</taxon>
        <taxon>Malacostraca</taxon>
        <taxon>Eumalacostraca</taxon>
        <taxon>Eucarida</taxon>
        <taxon>Decapoda</taxon>
        <taxon>Pleocyemata</taxon>
        <taxon>Anomura</taxon>
        <taxon>Galatheoidea</taxon>
        <taxon>Porcellanidae</taxon>
        <taxon>Petrolisthes</taxon>
    </lineage>
</organism>
<dbReference type="AlphaFoldDB" id="A0AAE1KH36"/>
<gene>
    <name evidence="1" type="ORF">Pcinc_022462</name>
</gene>
<accession>A0AAE1KH36</accession>
<sequence length="136" mass="14938">MTKVSSKGGNRVTLLTCNLRHITTPRAGSATGVAQQPIDPSVIHYRHPSIPITNIHHALQSIWFLPKYQIICNTPRTQPNPTTSHFLYNQSTLPYADPSFVHATRHPGVKSQTSTSNLTRNLVSVPCSLLSQVGCN</sequence>